<protein>
    <recommendedName>
        <fullName evidence="4">Membrane-associated protein</fullName>
    </recommendedName>
</protein>
<keyword evidence="1" id="KW-0472">Membrane</keyword>
<comment type="caution">
    <text evidence="2">The sequence shown here is derived from an EMBL/GenBank/DDBJ whole genome shotgun (WGS) entry which is preliminary data.</text>
</comment>
<sequence>MKKRVSKISILILAIALMMPLILFKGEVVKADTKKDISVKTKVGFNDKYKVGYFTPVTISIKNDYKDIQGTVEVKVPTSENKYDSYMKNLSIQKGTEKVVTINVPVKQAFLKYEISIKDGSEEVYSEEIKVGSANNQTVKFVGILSDDFDSLTYLNKFPAPKGVTVSTELIKLDEKEFPDYLRVLQSFDVIIINNFDSSKLSKEAYESLKSWVKLGGTLLVGTGTNYNKTLSIFKDDFIKGKPGEIINVNTSKIYNVATNGDNNNSVSVENLNIQIDGSSTNIQEGNTKLLQTLKIGSGYVAIAGFDFGLKPFVGWANNSAFGEKIFGMINPNFVVSDKFDNSYRNGYFSVSGLVSSLMDKKANINIYLAVLIIYIVLVAPITYFILKKLDKRELMWITVPCMAIVFGVVIYFLGSGTRLSEVVTNNANIISLDSKGVATKNTYVGIFTPKKMNVEVSSKEGKRLESLDNPNYNGDAENAKRNEVDTVIREDKGSLEFKNKSVLASRTLSIPSTTINLGKIESNISLDGDNIKGSIKNSTLYDFEYCYVITPKTYYILGPVKKGQSVNVDKKSGDYVGDVNQLTYDKKIYNLNTANASEEDRFNADLLRMSYSQSMQPTRVKDISVVAITKDTISKPLIVNGKDSVVKDRTIIRMPIVLNFRSGDTMQYPQGFVEHRILNASNVNYDPYGDVFYNTGTPEIIYNIDKNIIVSELKLYLESINGKVGSYNATLEIYDYKQDKYVSKTGDSFNSDEIKKYLNGDNELKIKLTIGNNGEPVQVPEISVKGKVK</sequence>
<keyword evidence="3" id="KW-1185">Reference proteome</keyword>
<dbReference type="Gene3D" id="3.40.50.880">
    <property type="match status" value="1"/>
</dbReference>
<dbReference type="InterPro" id="IPR029062">
    <property type="entry name" value="Class_I_gatase-like"/>
</dbReference>
<name>A0ABS1EQY6_9CLOT</name>
<dbReference type="SUPFAM" id="SSF52317">
    <property type="entry name" value="Class I glutamine amidotransferase-like"/>
    <property type="match status" value="1"/>
</dbReference>
<feature type="transmembrane region" description="Helical" evidence="1">
    <location>
        <begin position="394"/>
        <end position="415"/>
    </location>
</feature>
<accession>A0ABS1EQY6</accession>
<gene>
    <name evidence="2" type="ORF">JHL18_14325</name>
</gene>
<keyword evidence="1" id="KW-0812">Transmembrane</keyword>
<dbReference type="RefSeq" id="WP_200270365.1">
    <property type="nucleotide sequence ID" value="NZ_JAENHN010000040.1"/>
</dbReference>
<evidence type="ECO:0000313" key="3">
    <source>
        <dbReference type="Proteomes" id="UP000596739"/>
    </source>
</evidence>
<evidence type="ECO:0000313" key="2">
    <source>
        <dbReference type="EMBL" id="MBK1811794.1"/>
    </source>
</evidence>
<organism evidence="2 3">
    <name type="scientific">Clostridium yunnanense</name>
    <dbReference type="NCBI Taxonomy" id="2800325"/>
    <lineage>
        <taxon>Bacteria</taxon>
        <taxon>Bacillati</taxon>
        <taxon>Bacillota</taxon>
        <taxon>Clostridia</taxon>
        <taxon>Eubacteriales</taxon>
        <taxon>Clostridiaceae</taxon>
        <taxon>Clostridium</taxon>
    </lineage>
</organism>
<evidence type="ECO:0008006" key="4">
    <source>
        <dbReference type="Google" id="ProtNLM"/>
    </source>
</evidence>
<feature type="transmembrane region" description="Helical" evidence="1">
    <location>
        <begin position="367"/>
        <end position="387"/>
    </location>
</feature>
<reference evidence="3" key="1">
    <citation type="submission" date="2021-01" db="EMBL/GenBank/DDBJ databases">
        <title>Genome public.</title>
        <authorList>
            <person name="Liu C."/>
            <person name="Sun Q."/>
        </authorList>
    </citation>
    <scope>NUCLEOTIDE SEQUENCE [LARGE SCALE GENOMIC DNA]</scope>
    <source>
        <strain evidence="3">YIM B02505</strain>
    </source>
</reference>
<keyword evidence="1" id="KW-1133">Transmembrane helix</keyword>
<dbReference type="EMBL" id="JAENHN010000040">
    <property type="protein sequence ID" value="MBK1811794.1"/>
    <property type="molecule type" value="Genomic_DNA"/>
</dbReference>
<evidence type="ECO:0000256" key="1">
    <source>
        <dbReference type="SAM" id="Phobius"/>
    </source>
</evidence>
<dbReference type="Proteomes" id="UP000596739">
    <property type="component" value="Unassembled WGS sequence"/>
</dbReference>
<proteinExistence type="predicted"/>